<protein>
    <recommendedName>
        <fullName evidence="4">Tail fiber protein</fullName>
    </recommendedName>
</protein>
<comment type="caution">
    <text evidence="2">The sequence shown here is derived from an EMBL/GenBank/DDBJ whole genome shotgun (WGS) entry which is preliminary data.</text>
</comment>
<accession>A0ABW9BV91</accession>
<dbReference type="Proteomes" id="UP001629274">
    <property type="component" value="Unassembled WGS sequence"/>
</dbReference>
<gene>
    <name evidence="2" type="ORF">PQR03_34615</name>
</gene>
<feature type="region of interest" description="Disordered" evidence="1">
    <location>
        <begin position="1"/>
        <end position="29"/>
    </location>
</feature>
<dbReference type="EMBL" id="JAQQDR010000025">
    <property type="protein sequence ID" value="MFM0243291.1"/>
    <property type="molecule type" value="Genomic_DNA"/>
</dbReference>
<reference evidence="2 3" key="1">
    <citation type="journal article" date="2024" name="Chem. Sci.">
        <title>Discovery of megapolipeptins by genome mining of a Burkholderiales bacteria collection.</title>
        <authorList>
            <person name="Paulo B.S."/>
            <person name="Recchia M.J.J."/>
            <person name="Lee S."/>
            <person name="Fergusson C.H."/>
            <person name="Romanowski S.B."/>
            <person name="Hernandez A."/>
            <person name="Krull N."/>
            <person name="Liu D.Y."/>
            <person name="Cavanagh H."/>
            <person name="Bos A."/>
            <person name="Gray C.A."/>
            <person name="Murphy B.T."/>
            <person name="Linington R.G."/>
            <person name="Eustaquio A.S."/>
        </authorList>
    </citation>
    <scope>NUCLEOTIDE SEQUENCE [LARGE SCALE GENOMIC DNA]</scope>
    <source>
        <strain evidence="2 3">RL17-351-BIE-A</strain>
    </source>
</reference>
<evidence type="ECO:0000313" key="3">
    <source>
        <dbReference type="Proteomes" id="UP001629274"/>
    </source>
</evidence>
<evidence type="ECO:0000256" key="1">
    <source>
        <dbReference type="SAM" id="MobiDB-lite"/>
    </source>
</evidence>
<proteinExistence type="predicted"/>
<organism evidence="2 3">
    <name type="scientific">Paraburkholderia phytofirmans</name>
    <dbReference type="NCBI Taxonomy" id="261302"/>
    <lineage>
        <taxon>Bacteria</taxon>
        <taxon>Pseudomonadati</taxon>
        <taxon>Pseudomonadota</taxon>
        <taxon>Betaproteobacteria</taxon>
        <taxon>Burkholderiales</taxon>
        <taxon>Burkholderiaceae</taxon>
        <taxon>Paraburkholderia</taxon>
    </lineage>
</organism>
<sequence length="320" mass="32105">MFRIDDANAATSLPAPEAPGTEGYWSEGNPATGVPATNVRGSWLNMIQEELCSILAAAGITRAKTSYNQVNSALQKMYTPAIGAARNVSAFLGTTGPSATFNADEIVVKTALGGQSYMLGAFSKAVSLSASGIGGVVGTAPAANGYAAIYAAVGLVAGAGIFVTDATAAKAPEVASVALPSGYTASALIGIVPMGTTTANFAPFVLTDRKVDWGGANILTNSTVVGSGTARASASIPFNARFISGFNQCGSSAASAISQVLAPSTISAAGGSFNTYNSSASGSQAVPFRIAVVTPQTIYQTSSNSAGTPQFTIGMNSYEF</sequence>
<name>A0ABW9BV91_9BURK</name>
<evidence type="ECO:0000313" key="2">
    <source>
        <dbReference type="EMBL" id="MFM0243291.1"/>
    </source>
</evidence>
<keyword evidence="3" id="KW-1185">Reference proteome</keyword>
<evidence type="ECO:0008006" key="4">
    <source>
        <dbReference type="Google" id="ProtNLM"/>
    </source>
</evidence>
<dbReference type="RefSeq" id="WP_408264906.1">
    <property type="nucleotide sequence ID" value="NZ_JAQQCK010000032.1"/>
</dbReference>